<gene>
    <name evidence="2" type="ORF">J057_06586</name>
</gene>
<evidence type="ECO:0000313" key="3">
    <source>
        <dbReference type="Proteomes" id="UP000013165"/>
    </source>
</evidence>
<dbReference type="Proteomes" id="UP000013165">
    <property type="component" value="Unassembled WGS sequence"/>
</dbReference>
<dbReference type="eggNOG" id="ENOG5033AXW">
    <property type="taxonomic scope" value="Bacteria"/>
</dbReference>
<name>N6WTY9_9GAMM</name>
<dbReference type="EMBL" id="APLQ01000011">
    <property type="protein sequence ID" value="ENO14996.1"/>
    <property type="molecule type" value="Genomic_DNA"/>
</dbReference>
<feature type="transmembrane region" description="Helical" evidence="1">
    <location>
        <begin position="60"/>
        <end position="82"/>
    </location>
</feature>
<keyword evidence="1" id="KW-1133">Transmembrane helix</keyword>
<keyword evidence="3" id="KW-1185">Reference proteome</keyword>
<dbReference type="Pfam" id="PF11391">
    <property type="entry name" value="DUF2798"/>
    <property type="match status" value="1"/>
</dbReference>
<dbReference type="InterPro" id="IPR021529">
    <property type="entry name" value="DUF2798"/>
</dbReference>
<dbReference type="HOGENOM" id="CLU_173298_3_0_6"/>
<comment type="caution">
    <text evidence="2">The sequence shown here is derived from an EMBL/GenBank/DDBJ whole genome shotgun (WGS) entry which is preliminary data.</text>
</comment>
<keyword evidence="1" id="KW-0812">Transmembrane</keyword>
<reference evidence="2 3" key="1">
    <citation type="journal article" date="2013" name="Genome Announc.">
        <title>Genome Sequence of the Polycyclic Aromatic Hydrocarbon-Degrading Bacterium Strain Marinobacter nanhaiticus D15-8WT.</title>
        <authorList>
            <person name="Cui Z."/>
            <person name="Gao W."/>
            <person name="Li Q."/>
            <person name="Xu G."/>
            <person name="Zheng L."/>
        </authorList>
    </citation>
    <scope>NUCLEOTIDE SEQUENCE [LARGE SCALE GENOMIC DNA]</scope>
    <source>
        <strain evidence="2 3">D15-8W</strain>
    </source>
</reference>
<sequence>MQEKALNTAGEKASQPRPRSGALARHLVFACMMSGLMSILMSGIITFINTGLTAGFGGRWLQAFIVAWAVAFPLVSVIAPVARRMTDKLMDRVLG</sequence>
<dbReference type="OrthoDB" id="8481133at2"/>
<evidence type="ECO:0000256" key="1">
    <source>
        <dbReference type="SAM" id="Phobius"/>
    </source>
</evidence>
<keyword evidence="1" id="KW-0472">Membrane</keyword>
<proteinExistence type="predicted"/>
<dbReference type="RefSeq" id="WP_004579293.1">
    <property type="nucleotide sequence ID" value="NZ_AP028878.1"/>
</dbReference>
<feature type="transmembrane region" description="Helical" evidence="1">
    <location>
        <begin position="27"/>
        <end position="48"/>
    </location>
</feature>
<dbReference type="STRING" id="626887.J057_06586"/>
<organism evidence="2 3">
    <name type="scientific">Marinobacter nanhaiticus D15-8W</name>
    <dbReference type="NCBI Taxonomy" id="626887"/>
    <lineage>
        <taxon>Bacteria</taxon>
        <taxon>Pseudomonadati</taxon>
        <taxon>Pseudomonadota</taxon>
        <taxon>Gammaproteobacteria</taxon>
        <taxon>Pseudomonadales</taxon>
        <taxon>Marinobacteraceae</taxon>
        <taxon>Marinobacter</taxon>
    </lineage>
</organism>
<evidence type="ECO:0000313" key="2">
    <source>
        <dbReference type="EMBL" id="ENO14996.1"/>
    </source>
</evidence>
<dbReference type="AlphaFoldDB" id="N6WTY9"/>
<accession>N6WTY9</accession>
<dbReference type="PATRIC" id="fig|626887.3.peg.1306"/>
<protein>
    <submittedName>
        <fullName evidence="2">DUF2798 domain-containing protein</fullName>
    </submittedName>
</protein>